<dbReference type="EMBL" id="CP029190">
    <property type="protein sequence ID" value="QES48805.1"/>
    <property type="molecule type" value="Genomic_DNA"/>
</dbReference>
<evidence type="ECO:0000256" key="2">
    <source>
        <dbReference type="ARBA" id="ARBA00023034"/>
    </source>
</evidence>
<dbReference type="AlphaFoldDB" id="A0A5P2D107"/>
<evidence type="ECO:0000313" key="5">
    <source>
        <dbReference type="EMBL" id="QES48805.1"/>
    </source>
</evidence>
<organism evidence="5 6">
    <name type="scientific">Streptomyces venezuelae</name>
    <dbReference type="NCBI Taxonomy" id="54571"/>
    <lineage>
        <taxon>Bacteria</taxon>
        <taxon>Bacillati</taxon>
        <taxon>Actinomycetota</taxon>
        <taxon>Actinomycetes</taxon>
        <taxon>Kitasatosporales</taxon>
        <taxon>Streptomycetaceae</taxon>
        <taxon>Streptomyces</taxon>
    </lineage>
</organism>
<dbReference type="GO" id="GO:0007030">
    <property type="term" value="P:Golgi organization"/>
    <property type="evidence" value="ECO:0007669"/>
    <property type="project" value="TreeGrafter"/>
</dbReference>
<reference evidence="5 6" key="1">
    <citation type="submission" date="2018-05" db="EMBL/GenBank/DDBJ databases">
        <title>Streptomyces venezuelae.</title>
        <authorList>
            <person name="Kim W."/>
            <person name="Lee N."/>
            <person name="Cho B.-K."/>
        </authorList>
    </citation>
    <scope>NUCLEOTIDE SEQUENCE [LARGE SCALE GENOMIC DNA]</scope>
    <source>
        <strain evidence="5 6">ATCC 21782</strain>
    </source>
</reference>
<dbReference type="OrthoDB" id="4962633at2"/>
<dbReference type="GO" id="GO:0006890">
    <property type="term" value="P:retrograde vesicle-mediated transport, Golgi to endoplasmic reticulum"/>
    <property type="evidence" value="ECO:0007669"/>
    <property type="project" value="TreeGrafter"/>
</dbReference>
<gene>
    <name evidence="5" type="ORF">DEJ50_14230</name>
</gene>
<comment type="subcellular location">
    <subcellularLocation>
        <location evidence="1">Golgi apparatus membrane</location>
        <topology evidence="1">Peripheral membrane protein</topology>
        <orientation evidence="1">Cytoplasmic side</orientation>
    </subcellularLocation>
</comment>
<evidence type="ECO:0000256" key="4">
    <source>
        <dbReference type="ARBA" id="ARBA00023136"/>
    </source>
</evidence>
<accession>A0A5P2D107</accession>
<proteinExistence type="predicted"/>
<dbReference type="GO" id="GO:0012505">
    <property type="term" value="C:endomembrane system"/>
    <property type="evidence" value="ECO:0007669"/>
    <property type="project" value="UniProtKB-ARBA"/>
</dbReference>
<dbReference type="PANTHER" id="PTHR12704:SF2">
    <property type="entry name" value="GOLGI PHOSPHOPROTEIN 3 HOMOLOG SAURON"/>
    <property type="match status" value="1"/>
</dbReference>
<keyword evidence="2" id="KW-0333">Golgi apparatus</keyword>
<dbReference type="Pfam" id="PF05719">
    <property type="entry name" value="GPP34"/>
    <property type="match status" value="1"/>
</dbReference>
<dbReference type="GO" id="GO:0070273">
    <property type="term" value="F:phosphatidylinositol-4-phosphate binding"/>
    <property type="evidence" value="ECO:0007669"/>
    <property type="project" value="InterPro"/>
</dbReference>
<dbReference type="Gene3D" id="1.10.3630.10">
    <property type="entry name" value="yeast vps74-n-term truncation variant domain like"/>
    <property type="match status" value="1"/>
</dbReference>
<keyword evidence="4" id="KW-0472">Membrane</keyword>
<sequence length="226" mass="24320">MERTILMETTLGEQIMLLSLDDTTGAAALQPQSEFMISSASVLELALAGRIRLEDGRVLVNDPAPLGIPVLDAALAAIAAAKQPEDAQAWIFRLKQEAVEGARQGLLEKGVIREERTRRWGIFPVNRYPEADGTVEEGVRAKLAAAVLEGGQPDDRTAALISLLHGGGLESLLFTDRQDREPIRARMAELSENHWSEPVMKQLVDSVLVGLAGYAATTVAAVNTGN</sequence>
<dbReference type="InterPro" id="IPR038261">
    <property type="entry name" value="GPP34-like_sf"/>
</dbReference>
<dbReference type="InterPro" id="IPR008628">
    <property type="entry name" value="GPP34-like"/>
</dbReference>
<dbReference type="GO" id="GO:0048194">
    <property type="term" value="P:Golgi vesicle budding"/>
    <property type="evidence" value="ECO:0007669"/>
    <property type="project" value="TreeGrafter"/>
</dbReference>
<dbReference type="Proteomes" id="UP000325211">
    <property type="component" value="Chromosome"/>
</dbReference>
<dbReference type="PANTHER" id="PTHR12704">
    <property type="entry name" value="TRANS-GOLGI PROTEIN GMX33"/>
    <property type="match status" value="1"/>
</dbReference>
<name>A0A5P2D107_STRVZ</name>
<evidence type="ECO:0000256" key="1">
    <source>
        <dbReference type="ARBA" id="ARBA00004255"/>
    </source>
</evidence>
<keyword evidence="3" id="KW-0446">Lipid-binding</keyword>
<evidence type="ECO:0000256" key="3">
    <source>
        <dbReference type="ARBA" id="ARBA00023121"/>
    </source>
</evidence>
<dbReference type="GO" id="GO:0043001">
    <property type="term" value="P:Golgi to plasma membrane protein transport"/>
    <property type="evidence" value="ECO:0007669"/>
    <property type="project" value="TreeGrafter"/>
</dbReference>
<dbReference type="GO" id="GO:0005829">
    <property type="term" value="C:cytosol"/>
    <property type="evidence" value="ECO:0007669"/>
    <property type="project" value="TreeGrafter"/>
</dbReference>
<protein>
    <submittedName>
        <fullName evidence="5">GPP34 family phosphoprotein</fullName>
    </submittedName>
</protein>
<evidence type="ECO:0000313" key="6">
    <source>
        <dbReference type="Proteomes" id="UP000325211"/>
    </source>
</evidence>